<accession>A0A3Q7I3S7</accession>
<name>A0A3Q7I3S7_SOLLC</name>
<dbReference type="Proteomes" id="UP000004994">
    <property type="component" value="Chromosome 9"/>
</dbReference>
<evidence type="ECO:0008006" key="3">
    <source>
        <dbReference type="Google" id="ProtNLM"/>
    </source>
</evidence>
<dbReference type="AlphaFoldDB" id="A0A3Q7I3S7"/>
<dbReference type="Gramene" id="Solyc09g057860.1.1">
    <property type="protein sequence ID" value="Solyc09g057860.1.1.1"/>
    <property type="gene ID" value="Solyc09g057860.1"/>
</dbReference>
<proteinExistence type="predicted"/>
<protein>
    <recommendedName>
        <fullName evidence="3">DUF4216 domain-containing protein</fullName>
    </recommendedName>
</protein>
<keyword evidence="2" id="KW-1185">Reference proteome</keyword>
<sequence>MFVLFNCKWLNNKKGIIEKDDYGFTLYSCEFYSSTLYKTSVIRRTIHLYSQTQKVFHVDILMEIECRMVFKVKSRGFYDLGYGTPTIEHKERHKKFLPEQQLDDTTFETEEGIEGVGQGVLGLEIDKETLECNETYDDYDNIS</sequence>
<reference evidence="1" key="2">
    <citation type="submission" date="2019-01" db="UniProtKB">
        <authorList>
            <consortium name="EnsemblPlants"/>
        </authorList>
    </citation>
    <scope>IDENTIFICATION</scope>
    <source>
        <strain evidence="1">cv. Heinz 1706</strain>
    </source>
</reference>
<organism evidence="1">
    <name type="scientific">Solanum lycopersicum</name>
    <name type="common">Tomato</name>
    <name type="synonym">Lycopersicon esculentum</name>
    <dbReference type="NCBI Taxonomy" id="4081"/>
    <lineage>
        <taxon>Eukaryota</taxon>
        <taxon>Viridiplantae</taxon>
        <taxon>Streptophyta</taxon>
        <taxon>Embryophyta</taxon>
        <taxon>Tracheophyta</taxon>
        <taxon>Spermatophyta</taxon>
        <taxon>Magnoliopsida</taxon>
        <taxon>eudicotyledons</taxon>
        <taxon>Gunneridae</taxon>
        <taxon>Pentapetalae</taxon>
        <taxon>asterids</taxon>
        <taxon>lamiids</taxon>
        <taxon>Solanales</taxon>
        <taxon>Solanaceae</taxon>
        <taxon>Solanoideae</taxon>
        <taxon>Solaneae</taxon>
        <taxon>Solanum</taxon>
        <taxon>Solanum subgen. Lycopersicon</taxon>
    </lineage>
</organism>
<evidence type="ECO:0000313" key="1">
    <source>
        <dbReference type="EnsemblPlants" id="Solyc09g057860.1.1.1"/>
    </source>
</evidence>
<dbReference type="EnsemblPlants" id="Solyc09g057860.1.1">
    <property type="protein sequence ID" value="Solyc09g057860.1.1.1"/>
    <property type="gene ID" value="Solyc09g057860.1"/>
</dbReference>
<reference evidence="1" key="1">
    <citation type="journal article" date="2012" name="Nature">
        <title>The tomato genome sequence provides insights into fleshy fruit evolution.</title>
        <authorList>
            <consortium name="Tomato Genome Consortium"/>
        </authorList>
    </citation>
    <scope>NUCLEOTIDE SEQUENCE [LARGE SCALE GENOMIC DNA]</scope>
    <source>
        <strain evidence="1">cv. Heinz 1706</strain>
    </source>
</reference>
<evidence type="ECO:0000313" key="2">
    <source>
        <dbReference type="Proteomes" id="UP000004994"/>
    </source>
</evidence>
<dbReference type="PaxDb" id="4081-Solyc09g057860.1.1"/>
<dbReference type="InParanoid" id="A0A3Q7I3S7"/>